<feature type="compositionally biased region" description="Low complexity" evidence="8">
    <location>
        <begin position="44"/>
        <end position="53"/>
    </location>
</feature>
<sequence>MPVRRTASPSSPLPPRRAGRRVLVLAGALSMALAPAPGTAIRPALAQSPAPKDAAAKDLAKPGSGQPDATAQQKQRIERLDAELKDSTAAQQRLVREIEDIKGDRAKLNAALLDTAVRVRDVESKLDASEQRLLQLGREAADIRESLDSRRQVLSEVLGGLVRLGRRPPPALMVRPDDALQSIRSAMLLGAVLPELKAETDLLASELAAQERVRQETARERDALAELKASLADERLRTAALIEEKKKSLDAGEAALVNEKNRAAALAAEAGNVRELMERMETEIAAARKAAQEAAQTQPDQSPAARLAALKDPGRLSPGMPFAEARGMLPLPAGGAVLKAFGTDDGYGGQEKGMSLTTRVEAQVASPSDGWVVYAGPFRSYGQLLIINAGGGYHILLAGMDKITVELGQFVLSGEPVAVMGRGPQLVSSASLGTAQPILYVEFRKDGNSIDPTPWWATSESEKVRG</sequence>
<organism evidence="10 11">
    <name type="scientific">Starkeya nomas</name>
    <dbReference type="NCBI Taxonomy" id="2666134"/>
    <lineage>
        <taxon>Bacteria</taxon>
        <taxon>Pseudomonadati</taxon>
        <taxon>Pseudomonadota</taxon>
        <taxon>Alphaproteobacteria</taxon>
        <taxon>Hyphomicrobiales</taxon>
        <taxon>Xanthobacteraceae</taxon>
        <taxon>Starkeya</taxon>
    </lineage>
</organism>
<evidence type="ECO:0000256" key="5">
    <source>
        <dbReference type="ARBA" id="ARBA00022833"/>
    </source>
</evidence>
<keyword evidence="11" id="KW-1185">Reference proteome</keyword>
<keyword evidence="4" id="KW-0378">Hydrolase</keyword>
<dbReference type="Gene3D" id="2.70.70.10">
    <property type="entry name" value="Glucose Permease (Domain IIA)"/>
    <property type="match status" value="1"/>
</dbReference>
<evidence type="ECO:0000256" key="8">
    <source>
        <dbReference type="SAM" id="MobiDB-lite"/>
    </source>
</evidence>
<protein>
    <recommendedName>
        <fullName evidence="9">M23ase beta-sheet core domain-containing protein</fullName>
    </recommendedName>
</protein>
<dbReference type="CDD" id="cd12797">
    <property type="entry name" value="M23_peptidase"/>
    <property type="match status" value="1"/>
</dbReference>
<dbReference type="Proteomes" id="UP000433050">
    <property type="component" value="Unassembled WGS sequence"/>
</dbReference>
<evidence type="ECO:0000313" key="11">
    <source>
        <dbReference type="Proteomes" id="UP000433050"/>
    </source>
</evidence>
<dbReference type="AlphaFoldDB" id="A0A5S9PQR5"/>
<keyword evidence="2" id="KW-0645">Protease</keyword>
<proteinExistence type="predicted"/>
<keyword evidence="3" id="KW-0479">Metal-binding</keyword>
<feature type="coiled-coil region" evidence="7">
    <location>
        <begin position="263"/>
        <end position="297"/>
    </location>
</feature>
<dbReference type="Pfam" id="PF01551">
    <property type="entry name" value="Peptidase_M23"/>
    <property type="match status" value="1"/>
</dbReference>
<dbReference type="PANTHER" id="PTHR21666">
    <property type="entry name" value="PEPTIDASE-RELATED"/>
    <property type="match status" value="1"/>
</dbReference>
<dbReference type="PANTHER" id="PTHR21666:SF288">
    <property type="entry name" value="CELL DIVISION PROTEIN YTFB"/>
    <property type="match status" value="1"/>
</dbReference>
<evidence type="ECO:0000256" key="2">
    <source>
        <dbReference type="ARBA" id="ARBA00022670"/>
    </source>
</evidence>
<dbReference type="InterPro" id="IPR050570">
    <property type="entry name" value="Cell_wall_metabolism_enzyme"/>
</dbReference>
<comment type="cofactor">
    <cofactor evidence="1">
        <name>Zn(2+)</name>
        <dbReference type="ChEBI" id="CHEBI:29105"/>
    </cofactor>
</comment>
<dbReference type="EMBL" id="CACSAS010000001">
    <property type="protein sequence ID" value="CAA0106327.1"/>
    <property type="molecule type" value="Genomic_DNA"/>
</dbReference>
<dbReference type="SUPFAM" id="SSF51261">
    <property type="entry name" value="Duplicated hybrid motif"/>
    <property type="match status" value="1"/>
</dbReference>
<feature type="domain" description="M23ase beta-sheet core" evidence="9">
    <location>
        <begin position="351"/>
        <end position="452"/>
    </location>
</feature>
<evidence type="ECO:0000256" key="1">
    <source>
        <dbReference type="ARBA" id="ARBA00001947"/>
    </source>
</evidence>
<gene>
    <name evidence="10" type="ORF">STARVERO_03323</name>
</gene>
<dbReference type="GO" id="GO:0006508">
    <property type="term" value="P:proteolysis"/>
    <property type="evidence" value="ECO:0007669"/>
    <property type="project" value="UniProtKB-KW"/>
</dbReference>
<keyword evidence="5" id="KW-0862">Zinc</keyword>
<evidence type="ECO:0000313" key="10">
    <source>
        <dbReference type="EMBL" id="CAA0106327.1"/>
    </source>
</evidence>
<accession>A0A5S9PQR5</accession>
<name>A0A5S9PQR5_9HYPH</name>
<feature type="region of interest" description="Disordered" evidence="8">
    <location>
        <begin position="43"/>
        <end position="75"/>
    </location>
</feature>
<dbReference type="InterPro" id="IPR011055">
    <property type="entry name" value="Dup_hybrid_motif"/>
</dbReference>
<dbReference type="InterPro" id="IPR016047">
    <property type="entry name" value="M23ase_b-sheet_dom"/>
</dbReference>
<keyword evidence="6" id="KW-0482">Metalloprotease</keyword>
<evidence type="ECO:0000256" key="4">
    <source>
        <dbReference type="ARBA" id="ARBA00022801"/>
    </source>
</evidence>
<dbReference type="GO" id="GO:0046872">
    <property type="term" value="F:metal ion binding"/>
    <property type="evidence" value="ECO:0007669"/>
    <property type="project" value="UniProtKB-KW"/>
</dbReference>
<evidence type="ECO:0000256" key="7">
    <source>
        <dbReference type="SAM" id="Coils"/>
    </source>
</evidence>
<reference evidence="10 11" key="1">
    <citation type="submission" date="2019-12" db="EMBL/GenBank/DDBJ databases">
        <authorList>
            <person name="Reyes-Prieto M."/>
        </authorList>
    </citation>
    <scope>NUCLEOTIDE SEQUENCE [LARGE SCALE GENOMIC DNA]</scope>
    <source>
        <strain evidence="10">HF14-78462</strain>
    </source>
</reference>
<dbReference type="GO" id="GO:0004222">
    <property type="term" value="F:metalloendopeptidase activity"/>
    <property type="evidence" value="ECO:0007669"/>
    <property type="project" value="TreeGrafter"/>
</dbReference>
<keyword evidence="7" id="KW-0175">Coiled coil</keyword>
<evidence type="ECO:0000256" key="6">
    <source>
        <dbReference type="ARBA" id="ARBA00023049"/>
    </source>
</evidence>
<evidence type="ECO:0000256" key="3">
    <source>
        <dbReference type="ARBA" id="ARBA00022723"/>
    </source>
</evidence>
<evidence type="ECO:0000259" key="9">
    <source>
        <dbReference type="Pfam" id="PF01551"/>
    </source>
</evidence>